<evidence type="ECO:0000256" key="1">
    <source>
        <dbReference type="ARBA" id="ARBA00010016"/>
    </source>
</evidence>
<feature type="compositionally biased region" description="Low complexity" evidence="2">
    <location>
        <begin position="465"/>
        <end position="482"/>
    </location>
</feature>
<dbReference type="GO" id="GO:0004435">
    <property type="term" value="F:phosphatidylinositol-4,5-bisphosphate phospholipase C activity"/>
    <property type="evidence" value="ECO:0007669"/>
    <property type="project" value="InterPro"/>
</dbReference>
<dbReference type="GO" id="GO:0006629">
    <property type="term" value="P:lipid metabolic process"/>
    <property type="evidence" value="ECO:0007669"/>
    <property type="project" value="InterPro"/>
</dbReference>
<evidence type="ECO:0000259" key="3">
    <source>
        <dbReference type="PROSITE" id="PS50008"/>
    </source>
</evidence>
<dbReference type="GO" id="GO:0051225">
    <property type="term" value="P:spindle assembly"/>
    <property type="evidence" value="ECO:0000318"/>
    <property type="project" value="GO_Central"/>
</dbReference>
<dbReference type="PaxDb" id="3635-A0A1U8NHJ6"/>
<feature type="compositionally biased region" description="Basic and acidic residues" evidence="2">
    <location>
        <begin position="175"/>
        <end position="184"/>
    </location>
</feature>
<reference evidence="5 6" key="2">
    <citation type="submission" date="2025-04" db="UniProtKB">
        <authorList>
            <consortium name="RefSeq"/>
        </authorList>
    </citation>
    <scope>IDENTIFICATION</scope>
    <source>
        <tissue evidence="5 6">Leaf</tissue>
    </source>
</reference>
<feature type="compositionally biased region" description="Polar residues" evidence="2">
    <location>
        <begin position="116"/>
        <end position="127"/>
    </location>
</feature>
<dbReference type="GO" id="GO:0005737">
    <property type="term" value="C:cytoplasm"/>
    <property type="evidence" value="ECO:0000318"/>
    <property type="project" value="GO_Central"/>
</dbReference>
<evidence type="ECO:0000313" key="10">
    <source>
        <dbReference type="RefSeq" id="XP_016738394.1"/>
    </source>
</evidence>
<dbReference type="RefSeq" id="XP_016738394.1">
    <property type="nucleotide sequence ID" value="XM_016882905.1"/>
</dbReference>
<name>A0A1U8NHJ6_GOSHI</name>
<reference evidence="4" key="1">
    <citation type="journal article" date="2020" name="Nat. Genet.">
        <title>Genomic diversifications of five Gossypium allopolyploid species and their impact on cotton improvement.</title>
        <authorList>
            <person name="Chen Z.J."/>
            <person name="Sreedasyam A."/>
            <person name="Ando A."/>
            <person name="Song Q."/>
            <person name="De Santiago L.M."/>
            <person name="Hulse-Kemp A.M."/>
            <person name="Ding M."/>
            <person name="Ye W."/>
            <person name="Kirkbride R.C."/>
            <person name="Jenkins J."/>
            <person name="Plott C."/>
            <person name="Lovell J."/>
            <person name="Lin Y.M."/>
            <person name="Vaughn R."/>
            <person name="Liu B."/>
            <person name="Simpson S."/>
            <person name="Scheffler B.E."/>
            <person name="Wen L."/>
            <person name="Saski C.A."/>
            <person name="Grover C.E."/>
            <person name="Hu G."/>
            <person name="Conover J.L."/>
            <person name="Carlson J.W."/>
            <person name="Shu S."/>
            <person name="Boston L.B."/>
            <person name="Williams M."/>
            <person name="Peterson D.G."/>
            <person name="McGee K."/>
            <person name="Jones D.C."/>
            <person name="Wendel J.F."/>
            <person name="Stelly D.M."/>
            <person name="Grimwood J."/>
            <person name="Schmutz J."/>
        </authorList>
    </citation>
    <scope>NUCLEOTIDE SEQUENCE [LARGE SCALE GENOMIC DNA]</scope>
    <source>
        <strain evidence="4">cv. TM-1</strain>
    </source>
</reference>
<feature type="compositionally biased region" description="Polar residues" evidence="2">
    <location>
        <begin position="161"/>
        <end position="173"/>
    </location>
</feature>
<dbReference type="GO" id="GO:0035556">
    <property type="term" value="P:intracellular signal transduction"/>
    <property type="evidence" value="ECO:0007669"/>
    <property type="project" value="InterPro"/>
</dbReference>
<comment type="similarity">
    <text evidence="1">Belongs to the QWRF family.</text>
</comment>
<dbReference type="RefSeq" id="XP_016738390.1">
    <property type="nucleotide sequence ID" value="XM_016882901.1"/>
</dbReference>
<organism evidence="4 6">
    <name type="scientific">Gossypium hirsutum</name>
    <name type="common">Upland cotton</name>
    <name type="synonym">Gossypium mexicanum</name>
    <dbReference type="NCBI Taxonomy" id="3635"/>
    <lineage>
        <taxon>Eukaryota</taxon>
        <taxon>Viridiplantae</taxon>
        <taxon>Streptophyta</taxon>
        <taxon>Embryophyta</taxon>
        <taxon>Tracheophyta</taxon>
        <taxon>Spermatophyta</taxon>
        <taxon>Magnoliopsida</taxon>
        <taxon>eudicotyledons</taxon>
        <taxon>Gunneridae</taxon>
        <taxon>Pentapetalae</taxon>
        <taxon>rosids</taxon>
        <taxon>malvids</taxon>
        <taxon>Malvales</taxon>
        <taxon>Malvaceae</taxon>
        <taxon>Malvoideae</taxon>
        <taxon>Gossypium</taxon>
    </lineage>
</organism>
<dbReference type="RefSeq" id="XP_016738391.1">
    <property type="nucleotide sequence ID" value="XM_016882902.1"/>
</dbReference>
<feature type="compositionally biased region" description="Low complexity" evidence="2">
    <location>
        <begin position="318"/>
        <end position="335"/>
    </location>
</feature>
<gene>
    <name evidence="5 6 7 8 9 10" type="primary">LOC107948377</name>
</gene>
<feature type="compositionally biased region" description="Low complexity" evidence="2">
    <location>
        <begin position="368"/>
        <end position="386"/>
    </location>
</feature>
<protein>
    <submittedName>
        <fullName evidence="5 6">AUGMIN subunit 8-like isoform X1</fullName>
    </submittedName>
</protein>
<feature type="region of interest" description="Disordered" evidence="2">
    <location>
        <begin position="19"/>
        <end position="127"/>
    </location>
</feature>
<feature type="compositionally biased region" description="Low complexity" evidence="2">
    <location>
        <begin position="704"/>
        <end position="755"/>
    </location>
</feature>
<dbReference type="PANTHER" id="PTHR31807">
    <property type="entry name" value="AUGMIN FAMILY MEMBER"/>
    <property type="match status" value="1"/>
</dbReference>
<evidence type="ECO:0000313" key="8">
    <source>
        <dbReference type="RefSeq" id="XP_016738392.1"/>
    </source>
</evidence>
<evidence type="ECO:0000256" key="2">
    <source>
        <dbReference type="SAM" id="MobiDB-lite"/>
    </source>
</evidence>
<evidence type="ECO:0000313" key="9">
    <source>
        <dbReference type="RefSeq" id="XP_016738393.1"/>
    </source>
</evidence>
<feature type="compositionally biased region" description="Low complexity" evidence="2">
    <location>
        <begin position="535"/>
        <end position="552"/>
    </location>
</feature>
<feature type="compositionally biased region" description="Low complexity" evidence="2">
    <location>
        <begin position="804"/>
        <end position="816"/>
    </location>
</feature>
<dbReference type="GeneID" id="107948377"/>
<feature type="region of interest" description="Disordered" evidence="2">
    <location>
        <begin position="139"/>
        <end position="201"/>
    </location>
</feature>
<dbReference type="STRING" id="3635.A0A1U8NHJ6"/>
<feature type="compositionally biased region" description="Pro residues" evidence="2">
    <location>
        <begin position="336"/>
        <end position="346"/>
    </location>
</feature>
<dbReference type="OrthoDB" id="1924320at2759"/>
<dbReference type="PROSITE" id="PS50008">
    <property type="entry name" value="PIPLC_Y_DOMAIN"/>
    <property type="match status" value="1"/>
</dbReference>
<dbReference type="GO" id="GO:0005880">
    <property type="term" value="C:nuclear microtubule"/>
    <property type="evidence" value="ECO:0000318"/>
    <property type="project" value="GO_Central"/>
</dbReference>
<feature type="compositionally biased region" description="Low complexity" evidence="2">
    <location>
        <begin position="568"/>
        <end position="615"/>
    </location>
</feature>
<dbReference type="RefSeq" id="XP_016738389.1">
    <property type="nucleotide sequence ID" value="XM_016882900.1"/>
</dbReference>
<feature type="compositionally biased region" description="Low complexity" evidence="2">
    <location>
        <begin position="666"/>
        <end position="692"/>
    </location>
</feature>
<feature type="compositionally biased region" description="Polar residues" evidence="2">
    <location>
        <begin position="21"/>
        <end position="38"/>
    </location>
</feature>
<dbReference type="RefSeq" id="XP_016738392.1">
    <property type="nucleotide sequence ID" value="XM_016882903.1"/>
</dbReference>
<feature type="compositionally biased region" description="Low complexity" evidence="2">
    <location>
        <begin position="764"/>
        <end position="785"/>
    </location>
</feature>
<feature type="compositionally biased region" description="Low complexity" evidence="2">
    <location>
        <begin position="403"/>
        <end position="425"/>
    </location>
</feature>
<dbReference type="InterPro" id="IPR001711">
    <property type="entry name" value="PLipase_C_Pinositol-sp_Y"/>
</dbReference>
<feature type="compositionally biased region" description="Polar residues" evidence="2">
    <location>
        <begin position="54"/>
        <end position="65"/>
    </location>
</feature>
<dbReference type="Proteomes" id="UP000818029">
    <property type="component" value="Chromosome D04"/>
</dbReference>
<feature type="compositionally biased region" description="Low complexity" evidence="2">
    <location>
        <begin position="432"/>
        <end position="441"/>
    </location>
</feature>
<feature type="compositionally biased region" description="Low complexity" evidence="2">
    <location>
        <begin position="500"/>
        <end position="517"/>
    </location>
</feature>
<evidence type="ECO:0000313" key="4">
    <source>
        <dbReference type="Proteomes" id="UP000818029"/>
    </source>
</evidence>
<dbReference type="KEGG" id="ghi:107948377"/>
<dbReference type="PANTHER" id="PTHR31807:SF37">
    <property type="entry name" value="HAUS AUGMIN-LIKE COMPLEX SUBUNIT 8"/>
    <property type="match status" value="1"/>
</dbReference>
<dbReference type="Pfam" id="PF04484">
    <property type="entry name" value="QWRF"/>
    <property type="match status" value="1"/>
</dbReference>
<accession>A0A1U8NHJ6</accession>
<feature type="region of interest" description="Disordered" evidence="2">
    <location>
        <begin position="316"/>
        <end position="840"/>
    </location>
</feature>
<dbReference type="AlphaFoldDB" id="A0A1U8NHJ6"/>
<dbReference type="RefSeq" id="XP_016738393.1">
    <property type="nucleotide sequence ID" value="XM_016882904.1"/>
</dbReference>
<feature type="domain" description="PI-PLC Y-box" evidence="3">
    <location>
        <begin position="100"/>
        <end position="157"/>
    </location>
</feature>
<feature type="compositionally biased region" description="Low complexity" evidence="2">
    <location>
        <begin position="640"/>
        <end position="657"/>
    </location>
</feature>
<feature type="region of interest" description="Disordered" evidence="2">
    <location>
        <begin position="1057"/>
        <end position="1076"/>
    </location>
</feature>
<feature type="compositionally biased region" description="Polar residues" evidence="2">
    <location>
        <begin position="83"/>
        <end position="105"/>
    </location>
</feature>
<sequence>MDGRKSEQRLCKLAAVEKNNAVLTTSHPRTKEVSSSYEAPTPPTSSVRRRFPSPNLTRTSPTPFQVVQKRAVPAERKHPSTPPSHQNPSTPVHDSSTSMPISSRRLSADRIPESLWPSTMRSHSVSFQSDDISIPLSQMEKEKSGSIVSLDRTLKPPSNVAHKQQSETSTLSRKPSPERKRNLLEGKNVADQSENAKPIDDLPSRLIDHHRWPSRIGGKLSSNSLNKSVDLGDKIVKNLSTPVPGTVSSLKRMPMSNNLGKPLQKTSGDAARLLSHEEIGRVGSEAILINDKPLRTTVPIGILCASSLEKLTVANYGSRSQSPSTTSVSKSISPYPAGPSSPPPRGVSPTPRGVSLPLREVSPTRIRTSIASSQSQNSTSVLSSTSRGVGPTPRVVSPTRMRTSSLSSQSHSSTSVISLTSSGASPTRMRASTLSSQSHSSAPIVSSTLRGVSPTPRVISPTRMSTSTSLSLSHSSTLVSSTPRGVNPTPRVVSPTRIRTYTSSSQSHSSTSVISSTPRGVIPTPRVLSPTRMRTSNSSSQSHSSTSVLISTPRGVSPTSRVVSPIQIRTSSILSQSHSSTSVISSTPRVVSPTRMGTSTSSSQSHSSTSVISSTPRGVSPTPNVIISIPRGLNPTPIRTSTSSSQSYSSTSVISSTPRGFSPTPRVVSPTRMRTSTSSSQSHSSTSVIDSTPRGASPTPRVVSPTQMRTSTSSSQSHSSTSITSPTPMVVSPTWMRTSTSSSQSHSSTSVISSTLRGVSPTPRVVSPTRMRTSTSSSTSVINSTPRGVSPTPRVVSPNRMRISTSSSTSVINSTSRGVSPSPRVVNPTQMRTSTSSSQSHSSTLDISFIIDFQKVRKSASFIEDAHQLHLLYNRYLQWRYANAHSEAVLYIQKVNAEETLYNVWNATLVLWDALIKKRINLQRFKLELKLNSILNDQMGYLKDWVLLERDHIHCLAGAVEDLKATTLHLPITDGGRADSESLKAAICSVVDMMQAMGSSICSLVPKVEGINNWVSELAAISAQEQNMLDQCEALLASTADLQLEEYSLRSHLIQTKQSSKKNKQPVLGTKTFPWP</sequence>
<keyword evidence="4" id="KW-1185">Reference proteome</keyword>
<evidence type="ECO:0000313" key="7">
    <source>
        <dbReference type="RefSeq" id="XP_016738391.1"/>
    </source>
</evidence>
<evidence type="ECO:0000313" key="6">
    <source>
        <dbReference type="RefSeq" id="XP_016738390.1"/>
    </source>
</evidence>
<dbReference type="InterPro" id="IPR007573">
    <property type="entry name" value="QWRF"/>
</dbReference>
<proteinExistence type="inferred from homology"/>
<evidence type="ECO:0000313" key="5">
    <source>
        <dbReference type="RefSeq" id="XP_016738389.1"/>
    </source>
</evidence>
<dbReference type="GO" id="GO:0008017">
    <property type="term" value="F:microtubule binding"/>
    <property type="evidence" value="ECO:0000318"/>
    <property type="project" value="GO_Central"/>
</dbReference>